<evidence type="ECO:0000313" key="4">
    <source>
        <dbReference type="Proteomes" id="UP000326396"/>
    </source>
</evidence>
<dbReference type="InterPro" id="IPR000467">
    <property type="entry name" value="G_patch_dom"/>
</dbReference>
<dbReference type="Proteomes" id="UP000326396">
    <property type="component" value="Unassembled WGS sequence"/>
</dbReference>
<comment type="caution">
    <text evidence="3">The sequence shown here is derived from an EMBL/GenBank/DDBJ whole genome shotgun (WGS) entry which is preliminary data.</text>
</comment>
<dbReference type="PANTHER" id="PTHR47423:SF4">
    <property type="entry name" value="PROTEIN SQS1"/>
    <property type="match status" value="1"/>
</dbReference>
<feature type="region of interest" description="Disordered" evidence="1">
    <location>
        <begin position="238"/>
        <end position="275"/>
    </location>
</feature>
<protein>
    <recommendedName>
        <fullName evidence="2">G-patch domain-containing protein</fullName>
    </recommendedName>
</protein>
<dbReference type="PROSITE" id="PS50174">
    <property type="entry name" value="G_PATCH"/>
    <property type="match status" value="2"/>
</dbReference>
<dbReference type="OrthoDB" id="29523at2759"/>
<evidence type="ECO:0000256" key="1">
    <source>
        <dbReference type="SAM" id="MobiDB-lite"/>
    </source>
</evidence>
<feature type="domain" description="G-patch" evidence="2">
    <location>
        <begin position="279"/>
        <end position="325"/>
    </location>
</feature>
<dbReference type="InterPro" id="IPR036867">
    <property type="entry name" value="R3H_dom_sf"/>
</dbReference>
<feature type="compositionally biased region" description="Low complexity" evidence="1">
    <location>
        <begin position="257"/>
        <end position="268"/>
    </location>
</feature>
<feature type="domain" description="G-patch" evidence="2">
    <location>
        <begin position="191"/>
        <end position="237"/>
    </location>
</feature>
<dbReference type="Gene3D" id="3.30.1370.50">
    <property type="entry name" value="R3H-like domain"/>
    <property type="match status" value="1"/>
</dbReference>
<accession>A0A5N6LAS5</accession>
<dbReference type="GO" id="GO:0003676">
    <property type="term" value="F:nucleic acid binding"/>
    <property type="evidence" value="ECO:0007669"/>
    <property type="project" value="InterPro"/>
</dbReference>
<dbReference type="InterPro" id="IPR001374">
    <property type="entry name" value="R3H_dom"/>
</dbReference>
<name>A0A5N6LAS5_9ASTR</name>
<proteinExistence type="predicted"/>
<evidence type="ECO:0000259" key="2">
    <source>
        <dbReference type="PROSITE" id="PS50174"/>
    </source>
</evidence>
<dbReference type="Pfam" id="PF01424">
    <property type="entry name" value="R3H"/>
    <property type="match status" value="1"/>
</dbReference>
<dbReference type="EMBL" id="SZYD01002026">
    <property type="protein sequence ID" value="KAD0040245.1"/>
    <property type="molecule type" value="Genomic_DNA"/>
</dbReference>
<dbReference type="AlphaFoldDB" id="A0A5N6LAS5"/>
<organism evidence="3 4">
    <name type="scientific">Mikania micrantha</name>
    <name type="common">bitter vine</name>
    <dbReference type="NCBI Taxonomy" id="192012"/>
    <lineage>
        <taxon>Eukaryota</taxon>
        <taxon>Viridiplantae</taxon>
        <taxon>Streptophyta</taxon>
        <taxon>Embryophyta</taxon>
        <taxon>Tracheophyta</taxon>
        <taxon>Spermatophyta</taxon>
        <taxon>Magnoliopsida</taxon>
        <taxon>eudicotyledons</taxon>
        <taxon>Gunneridae</taxon>
        <taxon>Pentapetalae</taxon>
        <taxon>asterids</taxon>
        <taxon>campanulids</taxon>
        <taxon>Asterales</taxon>
        <taxon>Asteraceae</taxon>
        <taxon>Asteroideae</taxon>
        <taxon>Heliantheae alliance</taxon>
        <taxon>Eupatorieae</taxon>
        <taxon>Mikania</taxon>
    </lineage>
</organism>
<reference evidence="3 4" key="1">
    <citation type="submission" date="2019-05" db="EMBL/GenBank/DDBJ databases">
        <title>Mikania micrantha, genome provides insights into the molecular mechanism of rapid growth.</title>
        <authorList>
            <person name="Liu B."/>
        </authorList>
    </citation>
    <scope>NUCLEOTIDE SEQUENCE [LARGE SCALE GENOMIC DNA]</scope>
    <source>
        <strain evidence="3">NLD-2019</strain>
        <tissue evidence="3">Leaf</tissue>
    </source>
</reference>
<dbReference type="Pfam" id="PF01585">
    <property type="entry name" value="G-patch"/>
    <property type="match status" value="2"/>
</dbReference>
<keyword evidence="4" id="KW-1185">Reference proteome</keyword>
<gene>
    <name evidence="3" type="ORF">E3N88_44885</name>
</gene>
<dbReference type="SMART" id="SM00443">
    <property type="entry name" value="G_patch"/>
    <property type="match status" value="2"/>
</dbReference>
<evidence type="ECO:0000313" key="3">
    <source>
        <dbReference type="EMBL" id="KAD0040245.1"/>
    </source>
</evidence>
<sequence>MIASKHREQRISHGVDLKKINFKLEHMVKNRDDMLSFQLMHSSDCSQVQRLAAIYRLQSGSQGSGRKRFLTVTRTRHTCMPSSSDRIRLEKLLGINDEANDMLVGKTHPNRIKKAGLSSLDPKSAKNNESRKKKRRDKGKTGSYAAQPVSFVSSGHMVSEPEKSTMGDHQTSSNNKSVAHSSSYGAFEMHTTGFGSRMMAKMGYVDGGGLGKDGRGISEPIEVIQRPKSLGLGVKIPDTSEAMNATPPPQKPNRLVGQGSSESKGKSGNVQFGSFEKHTKGFGSKMMAKMGFVEGMGLGRDSQGIVQPLVASRLPKSRGLGAKGPLTELLHYHTRRRRPTPPPYPPSPPYSTTLLVVAYLLHRRSRRRPTPCLRQNSSFAAMPSTTIFLRPPLPLVIPPQATTDRDCFFLDRGRGKKQTPQNLFLQKFGPPLLQKKSADVVRRLQTFYL</sequence>
<dbReference type="SUPFAM" id="SSF82708">
    <property type="entry name" value="R3H domain"/>
    <property type="match status" value="1"/>
</dbReference>
<dbReference type="PANTHER" id="PTHR47423">
    <property type="entry name" value="G-PATCH DOMAIN CONTAINING PROTEIN"/>
    <property type="match status" value="1"/>
</dbReference>
<feature type="region of interest" description="Disordered" evidence="1">
    <location>
        <begin position="104"/>
        <end position="179"/>
    </location>
</feature>